<dbReference type="InterPro" id="IPR050438">
    <property type="entry name" value="LMW_PTPase"/>
</dbReference>
<evidence type="ECO:0000256" key="2">
    <source>
        <dbReference type="ARBA" id="ARBA00022801"/>
    </source>
</evidence>
<dbReference type="PRINTS" id="PR00719">
    <property type="entry name" value="LMWPTPASE"/>
</dbReference>
<keyword evidence="3" id="KW-0904">Protein phosphatase</keyword>
<evidence type="ECO:0000256" key="3">
    <source>
        <dbReference type="ARBA" id="ARBA00022912"/>
    </source>
</evidence>
<dbReference type="EMBL" id="JBHSQE010000001">
    <property type="protein sequence ID" value="MFC6145620.1"/>
    <property type="molecule type" value="Genomic_DNA"/>
</dbReference>
<dbReference type="PANTHER" id="PTHR11717">
    <property type="entry name" value="LOW MOLECULAR WEIGHT PROTEIN TYROSINE PHOSPHATASE"/>
    <property type="match status" value="1"/>
</dbReference>
<reference evidence="6" key="1">
    <citation type="journal article" date="2019" name="Int. J. Syst. Evol. Microbiol.">
        <title>The Global Catalogue of Microorganisms (GCM) 10K type strain sequencing project: providing services to taxonomists for standard genome sequencing and annotation.</title>
        <authorList>
            <consortium name="The Broad Institute Genomics Platform"/>
            <consortium name="The Broad Institute Genome Sequencing Center for Infectious Disease"/>
            <person name="Wu L."/>
            <person name="Ma J."/>
        </authorList>
    </citation>
    <scope>NUCLEOTIDE SEQUENCE [LARGE SCALE GENOMIC DNA]</scope>
    <source>
        <strain evidence="6">CCUG 51943</strain>
    </source>
</reference>
<keyword evidence="2" id="KW-0378">Hydrolase</keyword>
<dbReference type="SUPFAM" id="SSF52788">
    <property type="entry name" value="Phosphotyrosine protein phosphatases I"/>
    <property type="match status" value="1"/>
</dbReference>
<proteinExistence type="inferred from homology"/>
<feature type="domain" description="Phosphotyrosine protein phosphatase I" evidence="4">
    <location>
        <begin position="5"/>
        <end position="193"/>
    </location>
</feature>
<evidence type="ECO:0000313" key="6">
    <source>
        <dbReference type="Proteomes" id="UP001596244"/>
    </source>
</evidence>
<dbReference type="InterPro" id="IPR017867">
    <property type="entry name" value="Tyr_phospatase_low_mol_wt"/>
</dbReference>
<name>A0ABW1QBF0_9CORY</name>
<sequence length="207" mass="22590">MSDNFRILTICTGNICRSPLAKYLLAAQLRDIPEIEVDSAGTHPLTGAPMFDVSRAVAESFGVEDTSDHRARAATEQLLAGTDLVLAMSREHRRHVVELHPPVTRRVFTIREFARLAAALPEDILEEELRAAAASPVERLRAAVRAVALSRSMHALPADPEEDDVVDPYRRELSVHETSAADIEAAVDAVVALLVRVAQEDSHVSTS</sequence>
<dbReference type="Proteomes" id="UP001596244">
    <property type="component" value="Unassembled WGS sequence"/>
</dbReference>
<comment type="caution">
    <text evidence="5">The sequence shown here is derived from an EMBL/GenBank/DDBJ whole genome shotgun (WGS) entry which is preliminary data.</text>
</comment>
<protein>
    <submittedName>
        <fullName evidence="5">Low molecular weight phosphatase family protein</fullName>
    </submittedName>
</protein>
<dbReference type="SMART" id="SM00226">
    <property type="entry name" value="LMWPc"/>
    <property type="match status" value="1"/>
</dbReference>
<evidence type="ECO:0000313" key="5">
    <source>
        <dbReference type="EMBL" id="MFC6145620.1"/>
    </source>
</evidence>
<organism evidence="5 6">
    <name type="scientific">Corynebacterium nasicanis</name>
    <dbReference type="NCBI Taxonomy" id="1448267"/>
    <lineage>
        <taxon>Bacteria</taxon>
        <taxon>Bacillati</taxon>
        <taxon>Actinomycetota</taxon>
        <taxon>Actinomycetes</taxon>
        <taxon>Mycobacteriales</taxon>
        <taxon>Corynebacteriaceae</taxon>
        <taxon>Corynebacterium</taxon>
    </lineage>
</organism>
<dbReference type="InterPro" id="IPR036196">
    <property type="entry name" value="Ptyr_pPase_sf"/>
</dbReference>
<dbReference type="InterPro" id="IPR023485">
    <property type="entry name" value="Ptyr_pPase"/>
</dbReference>
<dbReference type="Pfam" id="PF01451">
    <property type="entry name" value="LMWPc"/>
    <property type="match status" value="1"/>
</dbReference>
<accession>A0ABW1QBF0</accession>
<evidence type="ECO:0000259" key="4">
    <source>
        <dbReference type="SMART" id="SM00226"/>
    </source>
</evidence>
<comment type="similarity">
    <text evidence="1">Belongs to the low molecular weight phosphotyrosine protein phosphatase family.</text>
</comment>
<gene>
    <name evidence="5" type="ORF">ACFPUZ_02190</name>
</gene>
<evidence type="ECO:0000256" key="1">
    <source>
        <dbReference type="ARBA" id="ARBA00011063"/>
    </source>
</evidence>
<dbReference type="Gene3D" id="3.40.50.2300">
    <property type="match status" value="1"/>
</dbReference>
<dbReference type="PANTHER" id="PTHR11717:SF31">
    <property type="entry name" value="LOW MOLECULAR WEIGHT PROTEIN-TYROSINE-PHOSPHATASE ETP-RELATED"/>
    <property type="match status" value="1"/>
</dbReference>
<keyword evidence="6" id="KW-1185">Reference proteome</keyword>
<dbReference type="RefSeq" id="WP_376999435.1">
    <property type="nucleotide sequence ID" value="NZ_JBHSQE010000001.1"/>
</dbReference>